<reference evidence="1 2" key="1">
    <citation type="journal article" date="2013" name="Mar. Genomics">
        <title>Expression of sulfatases in Rhodopirellula baltica and the diversity of sulfatases in the genus Rhodopirellula.</title>
        <authorList>
            <person name="Wegner C.E."/>
            <person name="Richter-Heitmann T."/>
            <person name="Klindworth A."/>
            <person name="Klockow C."/>
            <person name="Richter M."/>
            <person name="Achstetter T."/>
            <person name="Glockner F.O."/>
            <person name="Harder J."/>
        </authorList>
    </citation>
    <scope>NUCLEOTIDE SEQUENCE [LARGE SCALE GENOMIC DNA]</scope>
    <source>
        <strain evidence="1 2">SM41</strain>
    </source>
</reference>
<dbReference type="Proteomes" id="UP000011885">
    <property type="component" value="Unassembled WGS sequence"/>
</dbReference>
<keyword evidence="2" id="KW-1185">Reference proteome</keyword>
<dbReference type="PATRIC" id="fig|1263870.3.peg.4682"/>
<dbReference type="RefSeq" id="WP_008683004.1">
    <property type="nucleotide sequence ID" value="NZ_ANOH01000297.1"/>
</dbReference>
<evidence type="ECO:0000313" key="2">
    <source>
        <dbReference type="Proteomes" id="UP000011885"/>
    </source>
</evidence>
<dbReference type="EMBL" id="ANOH01000297">
    <property type="protein sequence ID" value="EMI54139.1"/>
    <property type="molecule type" value="Genomic_DNA"/>
</dbReference>
<protein>
    <submittedName>
        <fullName evidence="1">Uncharacterized protein</fullName>
    </submittedName>
</protein>
<dbReference type="AlphaFoldDB" id="M5TYM7"/>
<evidence type="ECO:0000313" key="1">
    <source>
        <dbReference type="EMBL" id="EMI54139.1"/>
    </source>
</evidence>
<organism evidence="1 2">
    <name type="scientific">Rhodopirellula sallentina SM41</name>
    <dbReference type="NCBI Taxonomy" id="1263870"/>
    <lineage>
        <taxon>Bacteria</taxon>
        <taxon>Pseudomonadati</taxon>
        <taxon>Planctomycetota</taxon>
        <taxon>Planctomycetia</taxon>
        <taxon>Pirellulales</taxon>
        <taxon>Pirellulaceae</taxon>
        <taxon>Rhodopirellula</taxon>
    </lineage>
</organism>
<proteinExistence type="predicted"/>
<comment type="caution">
    <text evidence="1">The sequence shown here is derived from an EMBL/GenBank/DDBJ whole genome shotgun (WGS) entry which is preliminary data.</text>
</comment>
<accession>M5TYM7</accession>
<sequence length="59" mass="6116">MAVIFGGELVAGVTVATDMTRLGAVPAAFCPFSPRVLILPGGETCYYSDTTIFLEGDAC</sequence>
<gene>
    <name evidence="1" type="ORF">RSSM_04426</name>
</gene>
<name>M5TYM7_9BACT</name>